<dbReference type="InterPro" id="IPR050389">
    <property type="entry name" value="LysR-type_TF"/>
</dbReference>
<keyword evidence="4" id="KW-0804">Transcription</keyword>
<dbReference type="EMBL" id="OY726397">
    <property type="protein sequence ID" value="CAJ1509984.1"/>
    <property type="molecule type" value="Genomic_DNA"/>
</dbReference>
<feature type="region of interest" description="Disordered" evidence="5">
    <location>
        <begin position="302"/>
        <end position="333"/>
    </location>
</feature>
<evidence type="ECO:0000313" key="7">
    <source>
        <dbReference type="EMBL" id="CAJ1509984.1"/>
    </source>
</evidence>
<comment type="similarity">
    <text evidence="1">Belongs to the LysR transcriptional regulatory family.</text>
</comment>
<dbReference type="InterPro" id="IPR037402">
    <property type="entry name" value="YidZ_PBP2"/>
</dbReference>
<evidence type="ECO:0000256" key="1">
    <source>
        <dbReference type="ARBA" id="ARBA00009437"/>
    </source>
</evidence>
<dbReference type="InterPro" id="IPR005119">
    <property type="entry name" value="LysR_subst-bd"/>
</dbReference>
<gene>
    <name evidence="7" type="ORF">MU0053_004384</name>
</gene>
<dbReference type="PROSITE" id="PS50931">
    <property type="entry name" value="HTH_LYSR"/>
    <property type="match status" value="1"/>
</dbReference>
<evidence type="ECO:0000259" key="6">
    <source>
        <dbReference type="PROSITE" id="PS50931"/>
    </source>
</evidence>
<sequence length="333" mass="36772">MVDLNNVDLNLLVAFDALMTERSVTRAADRLHIGQSAMSSTLGRLRKLLDDPILVREGRGMMSTPLADTLVGPVRDALSGIEAALSHHGFHPESDHRTFSIIATDRTTLTFLGPLINGIDTEAPHVQLEIMPPTEDYAARLHSGQADVLIIPREVFSDHRNFPHEVLYRDRLVCAVDSANTAVGDTLTVEQFNTAPFLATNIVGTPSLSEMQLDFLGIGRNTRVIAGFGLAHLLIRRGPFLALIHERLARALNFDDGLRLLEPPFELAPITEIMVWSPRSERDPANNWLRERLRRLAADMPPLIHPSKGFSGVHPSSRSRSTQSPTSDEAKIV</sequence>
<keyword evidence="2" id="KW-0805">Transcription regulation</keyword>
<keyword evidence="8" id="KW-1185">Reference proteome</keyword>
<dbReference type="Gene3D" id="3.40.190.10">
    <property type="entry name" value="Periplasmic binding protein-like II"/>
    <property type="match status" value="2"/>
</dbReference>
<dbReference type="RefSeq" id="WP_308479682.1">
    <property type="nucleotide sequence ID" value="NZ_OY726397.1"/>
</dbReference>
<dbReference type="Pfam" id="PF00126">
    <property type="entry name" value="HTH_1"/>
    <property type="match status" value="1"/>
</dbReference>
<dbReference type="InterPro" id="IPR036390">
    <property type="entry name" value="WH_DNA-bd_sf"/>
</dbReference>
<dbReference type="PANTHER" id="PTHR30118">
    <property type="entry name" value="HTH-TYPE TRANSCRIPTIONAL REGULATOR LEUO-RELATED"/>
    <property type="match status" value="1"/>
</dbReference>
<feature type="domain" description="HTH lysR-type" evidence="6">
    <location>
        <begin position="7"/>
        <end position="64"/>
    </location>
</feature>
<organism evidence="7 8">
    <name type="scientific">[Mycobacterium] burgundiense</name>
    <dbReference type="NCBI Taxonomy" id="3064286"/>
    <lineage>
        <taxon>Bacteria</taxon>
        <taxon>Bacillati</taxon>
        <taxon>Actinomycetota</taxon>
        <taxon>Actinomycetes</taxon>
        <taxon>Mycobacteriales</taxon>
        <taxon>Mycobacteriaceae</taxon>
        <taxon>Mycolicibacterium</taxon>
    </lineage>
</organism>
<evidence type="ECO:0000256" key="5">
    <source>
        <dbReference type="SAM" id="MobiDB-lite"/>
    </source>
</evidence>
<proteinExistence type="inferred from homology"/>
<dbReference type="Gene3D" id="1.10.10.10">
    <property type="entry name" value="Winged helix-like DNA-binding domain superfamily/Winged helix DNA-binding domain"/>
    <property type="match status" value="1"/>
</dbReference>
<dbReference type="Proteomes" id="UP001190465">
    <property type="component" value="Chromosome"/>
</dbReference>
<protein>
    <submittedName>
        <fullName evidence="7">LysR family transcriptional regulator</fullName>
    </submittedName>
</protein>
<dbReference type="CDD" id="cd08417">
    <property type="entry name" value="PBP2_Nitroaromatics_like"/>
    <property type="match status" value="1"/>
</dbReference>
<feature type="compositionally biased region" description="Low complexity" evidence="5">
    <location>
        <begin position="315"/>
        <end position="327"/>
    </location>
</feature>
<keyword evidence="3" id="KW-0238">DNA-binding</keyword>
<evidence type="ECO:0000313" key="8">
    <source>
        <dbReference type="Proteomes" id="UP001190465"/>
    </source>
</evidence>
<dbReference type="SUPFAM" id="SSF53850">
    <property type="entry name" value="Periplasmic binding protein-like II"/>
    <property type="match status" value="1"/>
</dbReference>
<evidence type="ECO:0000256" key="3">
    <source>
        <dbReference type="ARBA" id="ARBA00023125"/>
    </source>
</evidence>
<dbReference type="InterPro" id="IPR000847">
    <property type="entry name" value="LysR_HTH_N"/>
</dbReference>
<dbReference type="InterPro" id="IPR036388">
    <property type="entry name" value="WH-like_DNA-bd_sf"/>
</dbReference>
<evidence type="ECO:0000256" key="2">
    <source>
        <dbReference type="ARBA" id="ARBA00023015"/>
    </source>
</evidence>
<evidence type="ECO:0000256" key="4">
    <source>
        <dbReference type="ARBA" id="ARBA00023163"/>
    </source>
</evidence>
<dbReference type="Pfam" id="PF03466">
    <property type="entry name" value="LysR_substrate"/>
    <property type="match status" value="1"/>
</dbReference>
<dbReference type="SUPFAM" id="SSF46785">
    <property type="entry name" value="Winged helix' DNA-binding domain"/>
    <property type="match status" value="1"/>
</dbReference>
<name>A0ABN9NPA8_9MYCO</name>
<dbReference type="PANTHER" id="PTHR30118:SF15">
    <property type="entry name" value="TRANSCRIPTIONAL REGULATORY PROTEIN"/>
    <property type="match status" value="1"/>
</dbReference>
<accession>A0ABN9NPA8</accession>
<reference evidence="7 8" key="1">
    <citation type="submission" date="2023-08" db="EMBL/GenBank/DDBJ databases">
        <authorList>
            <person name="Folkvardsen B D."/>
            <person name="Norman A."/>
        </authorList>
    </citation>
    <scope>NUCLEOTIDE SEQUENCE [LARGE SCALE GENOMIC DNA]</scope>
    <source>
        <strain evidence="7 8">Mu0053</strain>
    </source>
</reference>